<dbReference type="InterPro" id="IPR013094">
    <property type="entry name" value="AB_hydrolase_3"/>
</dbReference>
<dbReference type="Proteomes" id="UP000676079">
    <property type="component" value="Chromosome"/>
</dbReference>
<dbReference type="PANTHER" id="PTHR48081">
    <property type="entry name" value="AB HYDROLASE SUPERFAMILY PROTEIN C4A8.06C"/>
    <property type="match status" value="1"/>
</dbReference>
<name>A0ABX8BDY3_9ACTN</name>
<dbReference type="InterPro" id="IPR029058">
    <property type="entry name" value="AB_hydrolase_fold"/>
</dbReference>
<dbReference type="PANTHER" id="PTHR48081:SF8">
    <property type="entry name" value="ALPHA_BETA HYDROLASE FOLD-3 DOMAIN-CONTAINING PROTEIN-RELATED"/>
    <property type="match status" value="1"/>
</dbReference>
<dbReference type="Gene3D" id="3.40.50.1820">
    <property type="entry name" value="alpha/beta hydrolase"/>
    <property type="match status" value="1"/>
</dbReference>
<dbReference type="EMBL" id="CP074133">
    <property type="protein sequence ID" value="QUX20461.1"/>
    <property type="molecule type" value="Genomic_DNA"/>
</dbReference>
<feature type="domain" description="Alpha/beta hydrolase fold-3" evidence="2">
    <location>
        <begin position="76"/>
        <end position="283"/>
    </location>
</feature>
<keyword evidence="4" id="KW-1185">Reference proteome</keyword>
<proteinExistence type="predicted"/>
<dbReference type="GO" id="GO:0016787">
    <property type="term" value="F:hydrolase activity"/>
    <property type="evidence" value="ECO:0007669"/>
    <property type="project" value="UniProtKB-KW"/>
</dbReference>
<sequence>MPPLHPELRRIRYLPVPPVTRGTSGVMRWFTSRMRPGRVPADMTVRHRTVPGPAGAPPVEVWVYRPRSAPSTTPALLWVHGGGHLIGHPAQDERGSVGFARELGITVVAVRYRLAPRHPAPAGLEDVHAALEWMAASAGELGIDPGRIAVGGASAGGGLAAALALLCHDRGGPRPVFQLLVYPMLDDRTALRTDIDTANMYLWSPSANRYAWSALLGRPPGSEGVSPYAAPARREDLSGLPPAWIGVGTNDLFHDEDVAYARRLEEAGVPCALSIVPGAFHGFEVPFADTGVVRGFRRAQTDALRAALFPDA</sequence>
<evidence type="ECO:0000313" key="3">
    <source>
        <dbReference type="EMBL" id="QUX20461.1"/>
    </source>
</evidence>
<dbReference type="InterPro" id="IPR050300">
    <property type="entry name" value="GDXG_lipolytic_enzyme"/>
</dbReference>
<evidence type="ECO:0000313" key="4">
    <source>
        <dbReference type="Proteomes" id="UP000676079"/>
    </source>
</evidence>
<accession>A0ABX8BDY3</accession>
<evidence type="ECO:0000259" key="2">
    <source>
        <dbReference type="Pfam" id="PF07859"/>
    </source>
</evidence>
<dbReference type="RefSeq" id="WP_220561656.1">
    <property type="nucleotide sequence ID" value="NZ_CP074133.1"/>
</dbReference>
<keyword evidence="1 3" id="KW-0378">Hydrolase</keyword>
<reference evidence="3 4" key="1">
    <citation type="submission" date="2021-05" db="EMBL/GenBank/DDBJ databases">
        <title>Direct Submission.</title>
        <authorList>
            <person name="Li K."/>
            <person name="Gao J."/>
        </authorList>
    </citation>
    <scope>NUCLEOTIDE SEQUENCE [LARGE SCALE GENOMIC DNA]</scope>
    <source>
        <strain evidence="3 4">Mg02</strain>
    </source>
</reference>
<gene>
    <name evidence="3" type="ORF">KGD84_18275</name>
</gene>
<protein>
    <submittedName>
        <fullName evidence="3">Alpha/beta hydrolase</fullName>
    </submittedName>
</protein>
<dbReference type="Pfam" id="PF07859">
    <property type="entry name" value="Abhydrolase_3"/>
    <property type="match status" value="1"/>
</dbReference>
<dbReference type="SUPFAM" id="SSF53474">
    <property type="entry name" value="alpha/beta-Hydrolases"/>
    <property type="match status" value="1"/>
</dbReference>
<organism evidence="3 4">
    <name type="scientific">Nocardiopsis changdeensis</name>
    <dbReference type="NCBI Taxonomy" id="2831969"/>
    <lineage>
        <taxon>Bacteria</taxon>
        <taxon>Bacillati</taxon>
        <taxon>Actinomycetota</taxon>
        <taxon>Actinomycetes</taxon>
        <taxon>Streptosporangiales</taxon>
        <taxon>Nocardiopsidaceae</taxon>
        <taxon>Nocardiopsis</taxon>
    </lineage>
</organism>
<evidence type="ECO:0000256" key="1">
    <source>
        <dbReference type="ARBA" id="ARBA00022801"/>
    </source>
</evidence>